<accession>A0A0D7BV75</accession>
<evidence type="ECO:0000256" key="2">
    <source>
        <dbReference type="SAM" id="SignalP"/>
    </source>
</evidence>
<keyword evidence="2" id="KW-0732">Signal</keyword>
<feature type="chain" id="PRO_5002317825" description="Secreted protein" evidence="2">
    <location>
        <begin position="17"/>
        <end position="92"/>
    </location>
</feature>
<protein>
    <recommendedName>
        <fullName evidence="5">Secreted protein</fullName>
    </recommendedName>
</protein>
<organism evidence="3 4">
    <name type="scientific">Cylindrobasidium torrendii FP15055 ss-10</name>
    <dbReference type="NCBI Taxonomy" id="1314674"/>
    <lineage>
        <taxon>Eukaryota</taxon>
        <taxon>Fungi</taxon>
        <taxon>Dikarya</taxon>
        <taxon>Basidiomycota</taxon>
        <taxon>Agaricomycotina</taxon>
        <taxon>Agaricomycetes</taxon>
        <taxon>Agaricomycetidae</taxon>
        <taxon>Agaricales</taxon>
        <taxon>Marasmiineae</taxon>
        <taxon>Physalacriaceae</taxon>
        <taxon>Cylindrobasidium</taxon>
    </lineage>
</organism>
<proteinExistence type="predicted"/>
<reference evidence="3 4" key="1">
    <citation type="journal article" date="2015" name="Fungal Genet. Biol.">
        <title>Evolution of novel wood decay mechanisms in Agaricales revealed by the genome sequences of Fistulina hepatica and Cylindrobasidium torrendii.</title>
        <authorList>
            <person name="Floudas D."/>
            <person name="Held B.W."/>
            <person name="Riley R."/>
            <person name="Nagy L.G."/>
            <person name="Koehler G."/>
            <person name="Ransdell A.S."/>
            <person name="Younus H."/>
            <person name="Chow J."/>
            <person name="Chiniquy J."/>
            <person name="Lipzen A."/>
            <person name="Tritt A."/>
            <person name="Sun H."/>
            <person name="Haridas S."/>
            <person name="LaButti K."/>
            <person name="Ohm R.A."/>
            <person name="Kues U."/>
            <person name="Blanchette R.A."/>
            <person name="Grigoriev I.V."/>
            <person name="Minto R.E."/>
            <person name="Hibbett D.S."/>
        </authorList>
    </citation>
    <scope>NUCLEOTIDE SEQUENCE [LARGE SCALE GENOMIC DNA]</scope>
    <source>
        <strain evidence="3 4">FP15055 ss-10</strain>
    </source>
</reference>
<feature type="region of interest" description="Disordered" evidence="1">
    <location>
        <begin position="70"/>
        <end position="92"/>
    </location>
</feature>
<dbReference type="EMBL" id="KN880432">
    <property type="protein sequence ID" value="KIY74084.1"/>
    <property type="molecule type" value="Genomic_DNA"/>
</dbReference>
<evidence type="ECO:0000313" key="3">
    <source>
        <dbReference type="EMBL" id="KIY74084.1"/>
    </source>
</evidence>
<feature type="signal peptide" evidence="2">
    <location>
        <begin position="1"/>
        <end position="16"/>
    </location>
</feature>
<dbReference type="Proteomes" id="UP000054007">
    <property type="component" value="Unassembled WGS sequence"/>
</dbReference>
<keyword evidence="4" id="KW-1185">Reference proteome</keyword>
<name>A0A0D7BV75_9AGAR</name>
<evidence type="ECO:0008006" key="5">
    <source>
        <dbReference type="Google" id="ProtNLM"/>
    </source>
</evidence>
<dbReference type="AlphaFoldDB" id="A0A0D7BV75"/>
<evidence type="ECO:0000256" key="1">
    <source>
        <dbReference type="SAM" id="MobiDB-lite"/>
    </source>
</evidence>
<sequence>MLWIGLVMANMLGCRSCYIACFLPLRGISQLSHRRCWSPASLYLSWKNPDARLTEHNLAILRKQRHALTGSNRSQMHTQRVRRKFWRSTMSS</sequence>
<evidence type="ECO:0000313" key="4">
    <source>
        <dbReference type="Proteomes" id="UP000054007"/>
    </source>
</evidence>
<gene>
    <name evidence="3" type="ORF">CYLTODRAFT_92730</name>
</gene>